<feature type="signal peptide" evidence="1">
    <location>
        <begin position="1"/>
        <end position="26"/>
    </location>
</feature>
<proteinExistence type="predicted"/>
<evidence type="ECO:0000256" key="1">
    <source>
        <dbReference type="SAM" id="SignalP"/>
    </source>
</evidence>
<accession>A0A1T4SCM2</accession>
<reference evidence="2 3" key="1">
    <citation type="submission" date="2017-02" db="EMBL/GenBank/DDBJ databases">
        <authorList>
            <person name="Peterson S.W."/>
        </authorList>
    </citation>
    <scope>NUCLEOTIDE SEQUENCE [LARGE SCALE GENOMIC DNA]</scope>
    <source>
        <strain evidence="2 3">DSM 21749</strain>
    </source>
</reference>
<dbReference type="EMBL" id="FUXP01000016">
    <property type="protein sequence ID" value="SKA26014.1"/>
    <property type="molecule type" value="Genomic_DNA"/>
</dbReference>
<dbReference type="OrthoDB" id="5973914at2"/>
<keyword evidence="3" id="KW-1185">Reference proteome</keyword>
<name>A0A1T4SCM2_9GAMM</name>
<dbReference type="RefSeq" id="WP_078759274.1">
    <property type="nucleotide sequence ID" value="NZ_FUXP01000016.1"/>
</dbReference>
<evidence type="ECO:0000313" key="3">
    <source>
        <dbReference type="Proteomes" id="UP000190061"/>
    </source>
</evidence>
<dbReference type="Proteomes" id="UP000190061">
    <property type="component" value="Unassembled WGS sequence"/>
</dbReference>
<keyword evidence="1" id="KW-0732">Signal</keyword>
<evidence type="ECO:0000313" key="2">
    <source>
        <dbReference type="EMBL" id="SKA26014.1"/>
    </source>
</evidence>
<dbReference type="STRING" id="1122188.SAMN02745674_02744"/>
<feature type="chain" id="PRO_5012482059" evidence="1">
    <location>
        <begin position="27"/>
        <end position="216"/>
    </location>
</feature>
<sequence length="216" mass="22484">MLSPTTIALATSAALLLGSALLPTRAAPPSGAVNQPPALEQWGFDPSILVADSRELLVRAPDGAIDRLFQAVHASTRTPAQSQALCALFDPAADRSLAGLNEIAGRFEPAQQEQFATAIAQLFVAAMQSPPQPYDPSTARQALKAAGVRAALVNDGFVAGLNGADHDARCRSIGWLLDEVRTRPLQERAAVTRLLLGEGLDHVAAGVGGQAGGRPR</sequence>
<gene>
    <name evidence="2" type="ORF">SAMN02745674_02744</name>
</gene>
<organism evidence="2 3">
    <name type="scientific">Lysobacter spongiicola DSM 21749</name>
    <dbReference type="NCBI Taxonomy" id="1122188"/>
    <lineage>
        <taxon>Bacteria</taxon>
        <taxon>Pseudomonadati</taxon>
        <taxon>Pseudomonadota</taxon>
        <taxon>Gammaproteobacteria</taxon>
        <taxon>Lysobacterales</taxon>
        <taxon>Lysobacteraceae</taxon>
        <taxon>Novilysobacter</taxon>
    </lineage>
</organism>
<protein>
    <submittedName>
        <fullName evidence="2">Uncharacterized protein</fullName>
    </submittedName>
</protein>
<dbReference type="AlphaFoldDB" id="A0A1T4SCM2"/>